<sequence length="59" mass="6726">DILTSSRYDEWCILRYFNSSLSNIIDIIEDTQQVIEIITVLKMMSAVTANMTSLLVSLL</sequence>
<dbReference type="Proteomes" id="UP000789525">
    <property type="component" value="Unassembled WGS sequence"/>
</dbReference>
<proteinExistence type="predicted"/>
<evidence type="ECO:0000313" key="2">
    <source>
        <dbReference type="Proteomes" id="UP000789525"/>
    </source>
</evidence>
<protein>
    <submittedName>
        <fullName evidence="1">2021_t:CDS:1</fullName>
    </submittedName>
</protein>
<accession>A0ACA9NDA5</accession>
<gene>
    <name evidence="1" type="ORF">ACOLOM_LOCUS7766</name>
</gene>
<organism evidence="1 2">
    <name type="scientific">Acaulospora colombiana</name>
    <dbReference type="NCBI Taxonomy" id="27376"/>
    <lineage>
        <taxon>Eukaryota</taxon>
        <taxon>Fungi</taxon>
        <taxon>Fungi incertae sedis</taxon>
        <taxon>Mucoromycota</taxon>
        <taxon>Glomeromycotina</taxon>
        <taxon>Glomeromycetes</taxon>
        <taxon>Diversisporales</taxon>
        <taxon>Acaulosporaceae</taxon>
        <taxon>Acaulospora</taxon>
    </lineage>
</organism>
<keyword evidence="2" id="KW-1185">Reference proteome</keyword>
<feature type="non-terminal residue" evidence="1">
    <location>
        <position position="1"/>
    </location>
</feature>
<reference evidence="1" key="1">
    <citation type="submission" date="2021-06" db="EMBL/GenBank/DDBJ databases">
        <authorList>
            <person name="Kallberg Y."/>
            <person name="Tangrot J."/>
            <person name="Rosling A."/>
        </authorList>
    </citation>
    <scope>NUCLEOTIDE SEQUENCE</scope>
    <source>
        <strain evidence="1">CL356</strain>
    </source>
</reference>
<name>A0ACA9NDA5_9GLOM</name>
<dbReference type="EMBL" id="CAJVPT010018558">
    <property type="protein sequence ID" value="CAG8635184.1"/>
    <property type="molecule type" value="Genomic_DNA"/>
</dbReference>
<comment type="caution">
    <text evidence="1">The sequence shown here is derived from an EMBL/GenBank/DDBJ whole genome shotgun (WGS) entry which is preliminary data.</text>
</comment>
<evidence type="ECO:0000313" key="1">
    <source>
        <dbReference type="EMBL" id="CAG8635184.1"/>
    </source>
</evidence>